<dbReference type="Proteomes" id="UP000019478">
    <property type="component" value="Unassembled WGS sequence"/>
</dbReference>
<name>W9YPA4_9EURO</name>
<comment type="caution">
    <text evidence="2">The sequence shown here is derived from an EMBL/GenBank/DDBJ whole genome shotgun (WGS) entry which is preliminary data.</text>
</comment>
<proteinExistence type="predicted"/>
<dbReference type="OrthoDB" id="4157720at2759"/>
<evidence type="ECO:0000256" key="1">
    <source>
        <dbReference type="SAM" id="MobiDB-lite"/>
    </source>
</evidence>
<dbReference type="AlphaFoldDB" id="W9YPA4"/>
<organism evidence="2 3">
    <name type="scientific">Capronia epimyces CBS 606.96</name>
    <dbReference type="NCBI Taxonomy" id="1182542"/>
    <lineage>
        <taxon>Eukaryota</taxon>
        <taxon>Fungi</taxon>
        <taxon>Dikarya</taxon>
        <taxon>Ascomycota</taxon>
        <taxon>Pezizomycotina</taxon>
        <taxon>Eurotiomycetes</taxon>
        <taxon>Chaetothyriomycetidae</taxon>
        <taxon>Chaetothyriales</taxon>
        <taxon>Herpotrichiellaceae</taxon>
        <taxon>Capronia</taxon>
    </lineage>
</organism>
<dbReference type="HOGENOM" id="CLU_101845_0_0_1"/>
<evidence type="ECO:0000313" key="3">
    <source>
        <dbReference type="Proteomes" id="UP000019478"/>
    </source>
</evidence>
<gene>
    <name evidence="2" type="ORF">A1O3_00043</name>
</gene>
<dbReference type="GeneID" id="19164185"/>
<sequence length="245" mass="27632">MSGRLWMLVSIHQEKHRGRSPGASCRASVSGLRQVHNGSPKVRSDEPMFKPGWFAGDPDIEDQGGDSGDNKEDKCWCGPALDIDGGSLNFNPSDERIHAYPPYLNVRGPARSRILIKGSTCQCVMQLHAQGLQASRIAARIADKMYAEVYTPAEVCAVIRSCTMLGLTGQSPLANESWENESIEGWWFKEESYCEALRRQIPVDKAICGYDCDDGWWKNRQHERNRDWVRFGDRSIGSESQRRRL</sequence>
<accession>W9YPA4</accession>
<feature type="region of interest" description="Disordered" evidence="1">
    <location>
        <begin position="17"/>
        <end position="72"/>
    </location>
</feature>
<reference evidence="2 3" key="1">
    <citation type="submission" date="2013-03" db="EMBL/GenBank/DDBJ databases">
        <title>The Genome Sequence of Capronia epimyces CBS 606.96.</title>
        <authorList>
            <consortium name="The Broad Institute Genomics Platform"/>
            <person name="Cuomo C."/>
            <person name="de Hoog S."/>
            <person name="Gorbushina A."/>
            <person name="Walker B."/>
            <person name="Young S.K."/>
            <person name="Zeng Q."/>
            <person name="Gargeya S."/>
            <person name="Fitzgerald M."/>
            <person name="Haas B."/>
            <person name="Abouelleil A."/>
            <person name="Allen A.W."/>
            <person name="Alvarado L."/>
            <person name="Arachchi H.M."/>
            <person name="Berlin A.M."/>
            <person name="Chapman S.B."/>
            <person name="Gainer-Dewar J."/>
            <person name="Goldberg J."/>
            <person name="Griggs A."/>
            <person name="Gujja S."/>
            <person name="Hansen M."/>
            <person name="Howarth C."/>
            <person name="Imamovic A."/>
            <person name="Ireland A."/>
            <person name="Larimer J."/>
            <person name="McCowan C."/>
            <person name="Murphy C."/>
            <person name="Pearson M."/>
            <person name="Poon T.W."/>
            <person name="Priest M."/>
            <person name="Roberts A."/>
            <person name="Saif S."/>
            <person name="Shea T."/>
            <person name="Sisk P."/>
            <person name="Sykes S."/>
            <person name="Wortman J."/>
            <person name="Nusbaum C."/>
            <person name="Birren B."/>
        </authorList>
    </citation>
    <scope>NUCLEOTIDE SEQUENCE [LARGE SCALE GENOMIC DNA]</scope>
    <source>
        <strain evidence="2 3">CBS 606.96</strain>
    </source>
</reference>
<dbReference type="RefSeq" id="XP_007728385.1">
    <property type="nucleotide sequence ID" value="XM_007730195.1"/>
</dbReference>
<keyword evidence="3" id="KW-1185">Reference proteome</keyword>
<evidence type="ECO:0000313" key="2">
    <source>
        <dbReference type="EMBL" id="EXJ91495.1"/>
    </source>
</evidence>
<protein>
    <submittedName>
        <fullName evidence="2">Uncharacterized protein</fullName>
    </submittedName>
</protein>
<dbReference type="EMBL" id="AMGY01000001">
    <property type="protein sequence ID" value="EXJ91495.1"/>
    <property type="molecule type" value="Genomic_DNA"/>
</dbReference>